<feature type="region of interest" description="Disordered" evidence="1">
    <location>
        <begin position="58"/>
        <end position="80"/>
    </location>
</feature>
<dbReference type="OrthoDB" id="2003287at2759"/>
<comment type="caution">
    <text evidence="2">The sequence shown here is derived from an EMBL/GenBank/DDBJ whole genome shotgun (WGS) entry which is preliminary data.</text>
</comment>
<keyword evidence="3" id="KW-1185">Reference proteome</keyword>
<dbReference type="AlphaFoldDB" id="A0A5A7QLN1"/>
<dbReference type="EMBL" id="BKCP01007405">
    <property type="protein sequence ID" value="GER46149.1"/>
    <property type="molecule type" value="Genomic_DNA"/>
</dbReference>
<sequence>YARRVLDLAANSVDELSLNAKKKEEKELGTIDYLPKKIESPTYEKRSQIELNQVTLQRHNDSRVGISPPSEPDVKVSPHPALCRVPEGSSLLPLISSLYHIMGVYRRSQRLARKGCYTIPFD</sequence>
<reference evidence="3" key="1">
    <citation type="journal article" date="2019" name="Curr. Biol.">
        <title>Genome Sequence of Striga asiatica Provides Insight into the Evolution of Plant Parasitism.</title>
        <authorList>
            <person name="Yoshida S."/>
            <person name="Kim S."/>
            <person name="Wafula E.K."/>
            <person name="Tanskanen J."/>
            <person name="Kim Y.M."/>
            <person name="Honaas L."/>
            <person name="Yang Z."/>
            <person name="Spallek T."/>
            <person name="Conn C.E."/>
            <person name="Ichihashi Y."/>
            <person name="Cheong K."/>
            <person name="Cui S."/>
            <person name="Der J.P."/>
            <person name="Gundlach H."/>
            <person name="Jiao Y."/>
            <person name="Hori C."/>
            <person name="Ishida J.K."/>
            <person name="Kasahara H."/>
            <person name="Kiba T."/>
            <person name="Kim M.S."/>
            <person name="Koo N."/>
            <person name="Laohavisit A."/>
            <person name="Lee Y.H."/>
            <person name="Lumba S."/>
            <person name="McCourt P."/>
            <person name="Mortimer J.C."/>
            <person name="Mutuku J.M."/>
            <person name="Nomura T."/>
            <person name="Sasaki-Sekimoto Y."/>
            <person name="Seto Y."/>
            <person name="Wang Y."/>
            <person name="Wakatake T."/>
            <person name="Sakakibara H."/>
            <person name="Demura T."/>
            <person name="Yamaguchi S."/>
            <person name="Yoneyama K."/>
            <person name="Manabe R.I."/>
            <person name="Nelson D.C."/>
            <person name="Schulman A.H."/>
            <person name="Timko M.P."/>
            <person name="dePamphilis C.W."/>
            <person name="Choi D."/>
            <person name="Shirasu K."/>
        </authorList>
    </citation>
    <scope>NUCLEOTIDE SEQUENCE [LARGE SCALE GENOMIC DNA]</scope>
    <source>
        <strain evidence="3">cv. UVA1</strain>
    </source>
</reference>
<dbReference type="Proteomes" id="UP000325081">
    <property type="component" value="Unassembled WGS sequence"/>
</dbReference>
<accession>A0A5A7QLN1</accession>
<feature type="non-terminal residue" evidence="2">
    <location>
        <position position="122"/>
    </location>
</feature>
<gene>
    <name evidence="2" type="ORF">STAS_23181</name>
</gene>
<proteinExistence type="predicted"/>
<evidence type="ECO:0000256" key="1">
    <source>
        <dbReference type="SAM" id="MobiDB-lite"/>
    </source>
</evidence>
<name>A0A5A7QLN1_STRAF</name>
<feature type="non-terminal residue" evidence="2">
    <location>
        <position position="1"/>
    </location>
</feature>
<evidence type="ECO:0000313" key="2">
    <source>
        <dbReference type="EMBL" id="GER46149.1"/>
    </source>
</evidence>
<protein>
    <submittedName>
        <fullName evidence="2">Transcription termination/antitermination protein NusA</fullName>
    </submittedName>
</protein>
<evidence type="ECO:0000313" key="3">
    <source>
        <dbReference type="Proteomes" id="UP000325081"/>
    </source>
</evidence>
<organism evidence="2 3">
    <name type="scientific">Striga asiatica</name>
    <name type="common">Asiatic witchweed</name>
    <name type="synonym">Buchnera asiatica</name>
    <dbReference type="NCBI Taxonomy" id="4170"/>
    <lineage>
        <taxon>Eukaryota</taxon>
        <taxon>Viridiplantae</taxon>
        <taxon>Streptophyta</taxon>
        <taxon>Embryophyta</taxon>
        <taxon>Tracheophyta</taxon>
        <taxon>Spermatophyta</taxon>
        <taxon>Magnoliopsida</taxon>
        <taxon>eudicotyledons</taxon>
        <taxon>Gunneridae</taxon>
        <taxon>Pentapetalae</taxon>
        <taxon>asterids</taxon>
        <taxon>lamiids</taxon>
        <taxon>Lamiales</taxon>
        <taxon>Orobanchaceae</taxon>
        <taxon>Buchnereae</taxon>
        <taxon>Striga</taxon>
    </lineage>
</organism>